<protein>
    <recommendedName>
        <fullName evidence="4">Conjugative transposon protein TcpC</fullName>
    </recommendedName>
</protein>
<feature type="compositionally biased region" description="Polar residues" evidence="1">
    <location>
        <begin position="44"/>
        <end position="54"/>
    </location>
</feature>
<feature type="compositionally biased region" description="Polar residues" evidence="1">
    <location>
        <begin position="106"/>
        <end position="115"/>
    </location>
</feature>
<organism evidence="2 3">
    <name type="scientific">Actinophytocola glycyrrhizae</name>
    <dbReference type="NCBI Taxonomy" id="2044873"/>
    <lineage>
        <taxon>Bacteria</taxon>
        <taxon>Bacillati</taxon>
        <taxon>Actinomycetota</taxon>
        <taxon>Actinomycetes</taxon>
        <taxon>Pseudonocardiales</taxon>
        <taxon>Pseudonocardiaceae</taxon>
    </lineage>
</organism>
<evidence type="ECO:0008006" key="4">
    <source>
        <dbReference type="Google" id="ProtNLM"/>
    </source>
</evidence>
<comment type="caution">
    <text evidence="2">The sequence shown here is derived from an EMBL/GenBank/DDBJ whole genome shotgun (WGS) entry which is preliminary data.</text>
</comment>
<evidence type="ECO:0000313" key="2">
    <source>
        <dbReference type="EMBL" id="MFC4859186.1"/>
    </source>
</evidence>
<accession>A0ABV9SIK7</accession>
<gene>
    <name evidence="2" type="ORF">ACFPCV_37300</name>
</gene>
<feature type="region of interest" description="Disordered" evidence="1">
    <location>
        <begin position="26"/>
        <end position="73"/>
    </location>
</feature>
<feature type="region of interest" description="Disordered" evidence="1">
    <location>
        <begin position="165"/>
        <end position="187"/>
    </location>
</feature>
<dbReference type="EMBL" id="JBHSIS010000027">
    <property type="protein sequence ID" value="MFC4859186.1"/>
    <property type="molecule type" value="Genomic_DNA"/>
</dbReference>
<dbReference type="Proteomes" id="UP001595859">
    <property type="component" value="Unassembled WGS sequence"/>
</dbReference>
<keyword evidence="3" id="KW-1185">Reference proteome</keyword>
<feature type="region of interest" description="Disordered" evidence="1">
    <location>
        <begin position="85"/>
        <end position="131"/>
    </location>
</feature>
<proteinExistence type="predicted"/>
<reference evidence="3" key="1">
    <citation type="journal article" date="2019" name="Int. J. Syst. Evol. Microbiol.">
        <title>The Global Catalogue of Microorganisms (GCM) 10K type strain sequencing project: providing services to taxonomists for standard genome sequencing and annotation.</title>
        <authorList>
            <consortium name="The Broad Institute Genomics Platform"/>
            <consortium name="The Broad Institute Genome Sequencing Center for Infectious Disease"/>
            <person name="Wu L."/>
            <person name="Ma J."/>
        </authorList>
    </citation>
    <scope>NUCLEOTIDE SEQUENCE [LARGE SCALE GENOMIC DNA]</scope>
    <source>
        <strain evidence="3">ZS-22-S1</strain>
    </source>
</reference>
<dbReference type="RefSeq" id="WP_378062100.1">
    <property type="nucleotide sequence ID" value="NZ_JBHSIS010000027.1"/>
</dbReference>
<evidence type="ECO:0000313" key="3">
    <source>
        <dbReference type="Proteomes" id="UP001595859"/>
    </source>
</evidence>
<sequence length="306" mass="32235">MAEPFAVDYLSWSDRETRQFALRRSTMPDSDVDGWGGTGRQWADSPTTLGITRNNRPDSGGKVAKGNPSTDFDRAVVTVRVRVTPFTAEDTGAPPPSASSPEREQSSGPTPTAESPRSAPNAASGPVLDESGWVAGQPRWVNLAVPVGLSGGRVVVTATPALVGSPQTSAPEPAVPWDSTSEDSEFARNTREAVTTLLRAYATGDLQYARAAGTSFRGLDNAVELTDVDVWRTRSGNSADETGRSGERVRVGDVTVTWALSGDAGTLRCTYRVELRHDGTPGTNGGGGAGGRWYLASVDVPTEVVT</sequence>
<name>A0ABV9SIK7_9PSEU</name>
<evidence type="ECO:0000256" key="1">
    <source>
        <dbReference type="SAM" id="MobiDB-lite"/>
    </source>
</evidence>